<dbReference type="EMBL" id="BGZK01000135">
    <property type="protein sequence ID" value="GBP22055.1"/>
    <property type="molecule type" value="Genomic_DNA"/>
</dbReference>
<sequence>MPRAGRIIGTFDDHVELRHRLQSNRRIYSNQSNLDEFLRTKGGEGRPRGQVARPPAALTRGFNFAPFDVFNYFVCSCSEAVLAAVGPRRPRRGNLLPSTPISFRYSTLVPVPFIISILVRSYINPGTILNVDLASARDSASCSAFNFDTASYHGFNLYEAGKNVVSHHSPVPSFVPGPVFDSDSVLFLDFALRPAFNIDSANNTSSNFNEVEETARRLAVGPPAPVRRAPRSFYQPILDAEIDTILLRTEVERLRGKFQL</sequence>
<dbReference type="AlphaFoldDB" id="A0A4C1U6R2"/>
<reference evidence="1 2" key="1">
    <citation type="journal article" date="2019" name="Commun. Biol.">
        <title>The bagworm genome reveals a unique fibroin gene that provides high tensile strength.</title>
        <authorList>
            <person name="Kono N."/>
            <person name="Nakamura H."/>
            <person name="Ohtoshi R."/>
            <person name="Tomita M."/>
            <person name="Numata K."/>
            <person name="Arakawa K."/>
        </authorList>
    </citation>
    <scope>NUCLEOTIDE SEQUENCE [LARGE SCALE GENOMIC DNA]</scope>
</reference>
<protein>
    <submittedName>
        <fullName evidence="1">Uncharacterized protein</fullName>
    </submittedName>
</protein>
<evidence type="ECO:0000313" key="2">
    <source>
        <dbReference type="Proteomes" id="UP000299102"/>
    </source>
</evidence>
<evidence type="ECO:0000313" key="1">
    <source>
        <dbReference type="EMBL" id="GBP22055.1"/>
    </source>
</evidence>
<comment type="caution">
    <text evidence="1">The sequence shown here is derived from an EMBL/GenBank/DDBJ whole genome shotgun (WGS) entry which is preliminary data.</text>
</comment>
<organism evidence="1 2">
    <name type="scientific">Eumeta variegata</name>
    <name type="common">Bagworm moth</name>
    <name type="synonym">Eumeta japonica</name>
    <dbReference type="NCBI Taxonomy" id="151549"/>
    <lineage>
        <taxon>Eukaryota</taxon>
        <taxon>Metazoa</taxon>
        <taxon>Ecdysozoa</taxon>
        <taxon>Arthropoda</taxon>
        <taxon>Hexapoda</taxon>
        <taxon>Insecta</taxon>
        <taxon>Pterygota</taxon>
        <taxon>Neoptera</taxon>
        <taxon>Endopterygota</taxon>
        <taxon>Lepidoptera</taxon>
        <taxon>Glossata</taxon>
        <taxon>Ditrysia</taxon>
        <taxon>Tineoidea</taxon>
        <taxon>Psychidae</taxon>
        <taxon>Oiketicinae</taxon>
        <taxon>Eumeta</taxon>
    </lineage>
</organism>
<accession>A0A4C1U6R2</accession>
<name>A0A4C1U6R2_EUMVA</name>
<keyword evidence="2" id="KW-1185">Reference proteome</keyword>
<dbReference type="Proteomes" id="UP000299102">
    <property type="component" value="Unassembled WGS sequence"/>
</dbReference>
<gene>
    <name evidence="1" type="ORF">EVAR_18696_1</name>
</gene>
<proteinExistence type="predicted"/>